<dbReference type="OrthoDB" id="294702at2759"/>
<dbReference type="AlphaFoldDB" id="A0A3N4M105"/>
<feature type="coiled-coil region" evidence="1">
    <location>
        <begin position="304"/>
        <end position="331"/>
    </location>
</feature>
<feature type="compositionally biased region" description="Polar residues" evidence="2">
    <location>
        <begin position="427"/>
        <end position="438"/>
    </location>
</feature>
<feature type="region of interest" description="Disordered" evidence="2">
    <location>
        <begin position="610"/>
        <end position="630"/>
    </location>
</feature>
<feature type="region of interest" description="Disordered" evidence="2">
    <location>
        <begin position="376"/>
        <end position="485"/>
    </location>
</feature>
<evidence type="ECO:0000256" key="1">
    <source>
        <dbReference type="SAM" id="Coils"/>
    </source>
</evidence>
<reference evidence="3 4" key="1">
    <citation type="journal article" date="2018" name="Nat. Ecol. Evol.">
        <title>Pezizomycetes genomes reveal the molecular basis of ectomycorrhizal truffle lifestyle.</title>
        <authorList>
            <person name="Murat C."/>
            <person name="Payen T."/>
            <person name="Noel B."/>
            <person name="Kuo A."/>
            <person name="Morin E."/>
            <person name="Chen J."/>
            <person name="Kohler A."/>
            <person name="Krizsan K."/>
            <person name="Balestrini R."/>
            <person name="Da Silva C."/>
            <person name="Montanini B."/>
            <person name="Hainaut M."/>
            <person name="Levati E."/>
            <person name="Barry K.W."/>
            <person name="Belfiori B."/>
            <person name="Cichocki N."/>
            <person name="Clum A."/>
            <person name="Dockter R.B."/>
            <person name="Fauchery L."/>
            <person name="Guy J."/>
            <person name="Iotti M."/>
            <person name="Le Tacon F."/>
            <person name="Lindquist E.A."/>
            <person name="Lipzen A."/>
            <person name="Malagnac F."/>
            <person name="Mello A."/>
            <person name="Molinier V."/>
            <person name="Miyauchi S."/>
            <person name="Poulain J."/>
            <person name="Riccioni C."/>
            <person name="Rubini A."/>
            <person name="Sitrit Y."/>
            <person name="Splivallo R."/>
            <person name="Traeger S."/>
            <person name="Wang M."/>
            <person name="Zifcakova L."/>
            <person name="Wipf D."/>
            <person name="Zambonelli A."/>
            <person name="Paolocci F."/>
            <person name="Nowrousian M."/>
            <person name="Ottonello S."/>
            <person name="Baldrian P."/>
            <person name="Spatafora J.W."/>
            <person name="Henrissat B."/>
            <person name="Nagy L.G."/>
            <person name="Aury J.M."/>
            <person name="Wincker P."/>
            <person name="Grigoriev I.V."/>
            <person name="Bonfante P."/>
            <person name="Martin F.M."/>
        </authorList>
    </citation>
    <scope>NUCLEOTIDE SEQUENCE [LARGE SCALE GENOMIC DNA]</scope>
    <source>
        <strain evidence="3 4">ATCC MYA-4762</strain>
    </source>
</reference>
<dbReference type="Proteomes" id="UP000267821">
    <property type="component" value="Unassembled WGS sequence"/>
</dbReference>
<sequence length="668" mass="72703">MPETSSGSTAATPMPGIRQAATLPVPPPQPMAHTLSGHMQQLPQSNNAFGPSLLSPLHCQSQSPQYPFQTPTAAFSPRSRPRPPQPPPMSIPQSQPPSTTLHHHSNPHELSRQISAMSPHVIYSPPLQLSEISLPYRIQYHILALLISTLEFVFYDFSSKWFPEILNANFWDCPEAAEATTWSATILQALNAASGEVQIHTCDNVGSPTTTRTKINRKPPPHALAHLTDLLKKVNDLHLDVSHRVFISGEKLLAHLDNSIRVSNLLGCTGRATELDDITYYVKEALGGIGMVREAVRGTFNERMEVINRKREELLRLEREAMKEASRLEREQCTKLGLDLMVTLEPKFAKMNWTCRPDTQKRDPLIGPMILGPEQFSTPRGMGSFFSPIPPVGSSAEHQQTEKAVDKTLAPTTPIDRGRPREPHMSISKSGNPSPTTPRSDDVPPAIPAKAAKRLSNLPTSPISDYDTDIEHEREGPGGVGLELTLSQSGFPLTAASSVSRPRILQKDHGSLANQGTESTGARPVTPAQASMVREPIPQGTPVPISKLIEEEHPLEADIRRNISPRSMGNALLGLFTESVLPVERGKAVPAPMNRRAGKDGTLAAEKRHSAAVSGSVLNTGPTPPLTPKERKVTSVHASQENEQLGNFFEGEHVSPGWATCEGTSVGV</sequence>
<name>A0A3N4M105_9PEZI</name>
<keyword evidence="1" id="KW-0175">Coiled coil</keyword>
<proteinExistence type="predicted"/>
<feature type="compositionally biased region" description="Polar residues" evidence="2">
    <location>
        <begin position="58"/>
        <end position="73"/>
    </location>
</feature>
<dbReference type="EMBL" id="ML121531">
    <property type="protein sequence ID" value="RPB27539.1"/>
    <property type="molecule type" value="Genomic_DNA"/>
</dbReference>
<evidence type="ECO:0000256" key="2">
    <source>
        <dbReference type="SAM" id="MobiDB-lite"/>
    </source>
</evidence>
<protein>
    <submittedName>
        <fullName evidence="3">Uncharacterized protein</fullName>
    </submittedName>
</protein>
<dbReference type="InParanoid" id="A0A3N4M105"/>
<feature type="region of interest" description="Disordered" evidence="2">
    <location>
        <begin position="1"/>
        <end position="109"/>
    </location>
</feature>
<organism evidence="3 4">
    <name type="scientific">Terfezia boudieri ATCC MYA-4762</name>
    <dbReference type="NCBI Taxonomy" id="1051890"/>
    <lineage>
        <taxon>Eukaryota</taxon>
        <taxon>Fungi</taxon>
        <taxon>Dikarya</taxon>
        <taxon>Ascomycota</taxon>
        <taxon>Pezizomycotina</taxon>
        <taxon>Pezizomycetes</taxon>
        <taxon>Pezizales</taxon>
        <taxon>Pezizaceae</taxon>
        <taxon>Terfezia</taxon>
    </lineage>
</organism>
<evidence type="ECO:0000313" key="3">
    <source>
        <dbReference type="EMBL" id="RPB27539.1"/>
    </source>
</evidence>
<keyword evidence="4" id="KW-1185">Reference proteome</keyword>
<feature type="compositionally biased region" description="Polar residues" evidence="2">
    <location>
        <begin position="37"/>
        <end position="49"/>
    </location>
</feature>
<gene>
    <name evidence="3" type="ORF">L211DRAFT_553236</name>
</gene>
<evidence type="ECO:0000313" key="4">
    <source>
        <dbReference type="Proteomes" id="UP000267821"/>
    </source>
</evidence>
<accession>A0A3N4M105</accession>
<dbReference type="STRING" id="1051890.A0A3N4M105"/>
<feature type="compositionally biased region" description="Polar residues" evidence="2">
    <location>
        <begin position="1"/>
        <end position="11"/>
    </location>
</feature>